<dbReference type="Gene3D" id="2.130.10.10">
    <property type="entry name" value="YVTN repeat-like/Quinoprotein amine dehydrogenase"/>
    <property type="match status" value="2"/>
</dbReference>
<dbReference type="PROSITE" id="PS00678">
    <property type="entry name" value="WD_REPEATS_1"/>
    <property type="match status" value="1"/>
</dbReference>
<dbReference type="InterPro" id="IPR015943">
    <property type="entry name" value="WD40/YVTN_repeat-like_dom_sf"/>
</dbReference>
<dbReference type="AlphaFoldDB" id="A0A6A5Y954"/>
<dbReference type="SUPFAM" id="SSF50978">
    <property type="entry name" value="WD40 repeat-like"/>
    <property type="match status" value="1"/>
</dbReference>
<dbReference type="SMART" id="SM00320">
    <property type="entry name" value="WD40"/>
    <property type="match status" value="4"/>
</dbReference>
<proteinExistence type="predicted"/>
<evidence type="ECO:0000313" key="3">
    <source>
        <dbReference type="EMBL" id="KAF2022132.1"/>
    </source>
</evidence>
<dbReference type="InterPro" id="IPR036322">
    <property type="entry name" value="WD40_repeat_dom_sf"/>
</dbReference>
<keyword evidence="2" id="KW-0677">Repeat</keyword>
<dbReference type="InterPro" id="IPR006594">
    <property type="entry name" value="LisH"/>
</dbReference>
<dbReference type="PROSITE" id="PS50896">
    <property type="entry name" value="LISH"/>
    <property type="match status" value="1"/>
</dbReference>
<dbReference type="PANTHER" id="PTHR19848">
    <property type="entry name" value="WD40 REPEAT PROTEIN"/>
    <property type="match status" value="1"/>
</dbReference>
<gene>
    <name evidence="3" type="ORF">BU24DRAFT_38284</name>
</gene>
<protein>
    <submittedName>
        <fullName evidence="3">WD40 repeat-like protein</fullName>
    </submittedName>
</protein>
<dbReference type="PANTHER" id="PTHR19848:SF8">
    <property type="entry name" value="F-BOX AND WD REPEAT DOMAIN CONTAINING 7"/>
    <property type="match status" value="1"/>
</dbReference>
<evidence type="ECO:0000313" key="4">
    <source>
        <dbReference type="Proteomes" id="UP000799778"/>
    </source>
</evidence>
<keyword evidence="1" id="KW-0853">WD repeat</keyword>
<evidence type="ECO:0000256" key="2">
    <source>
        <dbReference type="ARBA" id="ARBA00022737"/>
    </source>
</evidence>
<name>A0A6A5Y954_9PLEO</name>
<dbReference type="RefSeq" id="XP_033390471.1">
    <property type="nucleotide sequence ID" value="XM_033524783.1"/>
</dbReference>
<dbReference type="InterPro" id="IPR019775">
    <property type="entry name" value="WD40_repeat_CS"/>
</dbReference>
<organism evidence="3 4">
    <name type="scientific">Aaosphaeria arxii CBS 175.79</name>
    <dbReference type="NCBI Taxonomy" id="1450172"/>
    <lineage>
        <taxon>Eukaryota</taxon>
        <taxon>Fungi</taxon>
        <taxon>Dikarya</taxon>
        <taxon>Ascomycota</taxon>
        <taxon>Pezizomycotina</taxon>
        <taxon>Dothideomycetes</taxon>
        <taxon>Pleosporomycetidae</taxon>
        <taxon>Pleosporales</taxon>
        <taxon>Pleosporales incertae sedis</taxon>
        <taxon>Aaosphaeria</taxon>
    </lineage>
</organism>
<dbReference type="Pfam" id="PF00400">
    <property type="entry name" value="WD40"/>
    <property type="match status" value="1"/>
</dbReference>
<reference evidence="3" key="1">
    <citation type="journal article" date="2020" name="Stud. Mycol.">
        <title>101 Dothideomycetes genomes: a test case for predicting lifestyles and emergence of pathogens.</title>
        <authorList>
            <person name="Haridas S."/>
            <person name="Albert R."/>
            <person name="Binder M."/>
            <person name="Bloem J."/>
            <person name="Labutti K."/>
            <person name="Salamov A."/>
            <person name="Andreopoulos B."/>
            <person name="Baker S."/>
            <person name="Barry K."/>
            <person name="Bills G."/>
            <person name="Bluhm B."/>
            <person name="Cannon C."/>
            <person name="Castanera R."/>
            <person name="Culley D."/>
            <person name="Daum C."/>
            <person name="Ezra D."/>
            <person name="Gonzalez J."/>
            <person name="Henrissat B."/>
            <person name="Kuo A."/>
            <person name="Liang C."/>
            <person name="Lipzen A."/>
            <person name="Lutzoni F."/>
            <person name="Magnuson J."/>
            <person name="Mondo S."/>
            <person name="Nolan M."/>
            <person name="Ohm R."/>
            <person name="Pangilinan J."/>
            <person name="Park H.-J."/>
            <person name="Ramirez L."/>
            <person name="Alfaro M."/>
            <person name="Sun H."/>
            <person name="Tritt A."/>
            <person name="Yoshinaga Y."/>
            <person name="Zwiers L.-H."/>
            <person name="Turgeon B."/>
            <person name="Goodwin S."/>
            <person name="Spatafora J."/>
            <person name="Crous P."/>
            <person name="Grigoriev I."/>
        </authorList>
    </citation>
    <scope>NUCLEOTIDE SEQUENCE</scope>
    <source>
        <strain evidence="3">CBS 175.79</strain>
    </source>
</reference>
<dbReference type="InterPro" id="IPR001680">
    <property type="entry name" value="WD40_rpt"/>
</dbReference>
<dbReference type="Proteomes" id="UP000799778">
    <property type="component" value="Unassembled WGS sequence"/>
</dbReference>
<accession>A0A6A5Y954</accession>
<dbReference type="GeneID" id="54282180"/>
<sequence>MLPSAAEVVAKFLRTNGYNETLASFIKEAGLAPDVGTASSNITIEQVLEEKQKFDLSLNFEKLGLEQSHGWTEPEPRTSNVVTTLPTESNILSVHSIHVVLEVATGPKHCVAVTTADRKLHLIDPATPDLSLLKTYSDFQDSPLLDLIVLEQRYLLVASMSGKMTVFDASQDRVVDERRDHKKYVVKIIAWPEEHSTIIASAGWDSKVLLYRFKTGSGIDTKIGDPFATINLTSIPECITFIPAVDTSLPILLVTRRDSTFLHYYSIPAATTDAEVCFLGRQNLAPHSNAWVAFTPSDVQICPTDPSLAAIATSSTPHMKLIVVRLLVPPSSKAMPDLSTDLDAATTQRTGLDSSQSLTQAALARAELATQNREEAAITINCNTMATQTAYSTPKLVWRPDGSGIYVNSDDGIVRGFEATTGKLMASLKAHGAGSKVRCLVAIPPNLNEDATKELLVSGGFDQKLIVWNSN</sequence>
<dbReference type="OrthoDB" id="1932312at2759"/>
<evidence type="ECO:0000256" key="1">
    <source>
        <dbReference type="ARBA" id="ARBA00022574"/>
    </source>
</evidence>
<keyword evidence="4" id="KW-1185">Reference proteome</keyword>
<dbReference type="EMBL" id="ML978066">
    <property type="protein sequence ID" value="KAF2022132.1"/>
    <property type="molecule type" value="Genomic_DNA"/>
</dbReference>